<name>A0ABV4XTA1_9CYAN</name>
<reference evidence="1 2" key="1">
    <citation type="submission" date="2024-09" db="EMBL/GenBank/DDBJ databases">
        <title>Floridaenema gen nov. (Aerosakkonemataceae, Aerosakkonematales ord. nov., Cyanobacteria) from benthic tropical and subtropical fresh waters, with the description of four new species.</title>
        <authorList>
            <person name="Moretto J.A."/>
            <person name="Berthold D.E."/>
            <person name="Lefler F.W."/>
            <person name="Huang I.-S."/>
            <person name="Laughinghouse H. IV."/>
        </authorList>
    </citation>
    <scope>NUCLEOTIDE SEQUENCE [LARGE SCALE GENOMIC DNA]</scope>
    <source>
        <strain evidence="1 2">BLCC-F50</strain>
    </source>
</reference>
<sequence>MSSAVDFQPSQIVCLEHQETRLYAEVIQIVESRQVAWVRPLMLVVFLSNQPDSEPFTLYDLRQGADLLWSSNLFRPALDTEVLPLFTHLQTSKTQGETQQLAHQQLQRFVRQVWQDYEGKF</sequence>
<comment type="caution">
    <text evidence="1">The sequence shown here is derived from an EMBL/GenBank/DDBJ whole genome shotgun (WGS) entry which is preliminary data.</text>
</comment>
<dbReference type="Proteomes" id="UP001576784">
    <property type="component" value="Unassembled WGS sequence"/>
</dbReference>
<keyword evidence="2" id="KW-1185">Reference proteome</keyword>
<evidence type="ECO:0000313" key="1">
    <source>
        <dbReference type="EMBL" id="MFB2894672.1"/>
    </source>
</evidence>
<gene>
    <name evidence="1" type="ORF">ACE1CI_17325</name>
</gene>
<dbReference type="RefSeq" id="WP_413264315.1">
    <property type="nucleotide sequence ID" value="NZ_JBHFNR010000124.1"/>
</dbReference>
<organism evidence="1 2">
    <name type="scientific">Floridaenema flaviceps BLCC-F50</name>
    <dbReference type="NCBI Taxonomy" id="3153642"/>
    <lineage>
        <taxon>Bacteria</taxon>
        <taxon>Bacillati</taxon>
        <taxon>Cyanobacteriota</taxon>
        <taxon>Cyanophyceae</taxon>
        <taxon>Oscillatoriophycideae</taxon>
        <taxon>Aerosakkonematales</taxon>
        <taxon>Aerosakkonemataceae</taxon>
        <taxon>Floridanema</taxon>
        <taxon>Floridanema flaviceps</taxon>
    </lineage>
</organism>
<proteinExistence type="predicted"/>
<protein>
    <submittedName>
        <fullName evidence="1">Uncharacterized protein</fullName>
    </submittedName>
</protein>
<evidence type="ECO:0000313" key="2">
    <source>
        <dbReference type="Proteomes" id="UP001576784"/>
    </source>
</evidence>
<accession>A0ABV4XTA1</accession>
<dbReference type="EMBL" id="JBHFNR010000124">
    <property type="protein sequence ID" value="MFB2894672.1"/>
    <property type="molecule type" value="Genomic_DNA"/>
</dbReference>